<dbReference type="Proteomes" id="UP001313282">
    <property type="component" value="Unassembled WGS sequence"/>
</dbReference>
<dbReference type="Pfam" id="PF11327">
    <property type="entry name" value="Egh16-like"/>
    <property type="match status" value="1"/>
</dbReference>
<dbReference type="InterPro" id="IPR021476">
    <property type="entry name" value="Egh16-like"/>
</dbReference>
<feature type="compositionally biased region" description="Basic and acidic residues" evidence="1">
    <location>
        <begin position="8"/>
        <end position="23"/>
    </location>
</feature>
<sequence>MTPTKNEILLERRNGNCGGDKHSNRAHHPAPCSFTVILPTDMKCTGDYGPDIKNICIIRCQNQALNGPFGGCIAIQQVGLPEPSSSAPEPSATPSSSSSSAPEPSTTSSSSSSSAPEPSTTSSSSSSSAPEPSTTSSSSSSSAPEPKTENPPNPTTPSGTPKPDQPGTDEETKDEGYYGQEEEENVGYFKKFRFHRG</sequence>
<evidence type="ECO:0000313" key="2">
    <source>
        <dbReference type="EMBL" id="KAK6330546.1"/>
    </source>
</evidence>
<feature type="region of interest" description="Disordered" evidence="1">
    <location>
        <begin position="80"/>
        <end position="185"/>
    </location>
</feature>
<name>A0AAN8MNT2_9PEZI</name>
<dbReference type="AlphaFoldDB" id="A0AAN8MNT2"/>
<organism evidence="2 3">
    <name type="scientific">Orbilia javanica</name>
    <dbReference type="NCBI Taxonomy" id="47235"/>
    <lineage>
        <taxon>Eukaryota</taxon>
        <taxon>Fungi</taxon>
        <taxon>Dikarya</taxon>
        <taxon>Ascomycota</taxon>
        <taxon>Pezizomycotina</taxon>
        <taxon>Orbiliomycetes</taxon>
        <taxon>Orbiliales</taxon>
        <taxon>Orbiliaceae</taxon>
        <taxon>Orbilia</taxon>
    </lineage>
</organism>
<dbReference type="PANTHER" id="PTHR34618:SF1">
    <property type="entry name" value="SECRETED PROTEIN"/>
    <property type="match status" value="1"/>
</dbReference>
<accession>A0AAN8MNT2</accession>
<comment type="caution">
    <text evidence="2">The sequence shown here is derived from an EMBL/GenBank/DDBJ whole genome shotgun (WGS) entry which is preliminary data.</text>
</comment>
<gene>
    <name evidence="2" type="ORF">TWF718_002746</name>
</gene>
<protein>
    <submittedName>
        <fullName evidence="2">Uncharacterized protein</fullName>
    </submittedName>
</protein>
<reference evidence="2 3" key="1">
    <citation type="submission" date="2019-10" db="EMBL/GenBank/DDBJ databases">
        <authorList>
            <person name="Palmer J.M."/>
        </authorList>
    </citation>
    <scope>NUCLEOTIDE SEQUENCE [LARGE SCALE GENOMIC DNA]</scope>
    <source>
        <strain evidence="2 3">TWF718</strain>
    </source>
</reference>
<dbReference type="EMBL" id="JAVHNR010000011">
    <property type="protein sequence ID" value="KAK6330546.1"/>
    <property type="molecule type" value="Genomic_DNA"/>
</dbReference>
<keyword evidence="3" id="KW-1185">Reference proteome</keyword>
<feature type="region of interest" description="Disordered" evidence="1">
    <location>
        <begin position="1"/>
        <end position="25"/>
    </location>
</feature>
<feature type="compositionally biased region" description="Low complexity" evidence="1">
    <location>
        <begin position="81"/>
        <end position="145"/>
    </location>
</feature>
<evidence type="ECO:0000313" key="3">
    <source>
        <dbReference type="Proteomes" id="UP001313282"/>
    </source>
</evidence>
<evidence type="ECO:0000256" key="1">
    <source>
        <dbReference type="SAM" id="MobiDB-lite"/>
    </source>
</evidence>
<proteinExistence type="predicted"/>
<dbReference type="PANTHER" id="PTHR34618">
    <property type="entry name" value="SURFACE PROTEIN MAS1, PUTATIVE-RELATED"/>
    <property type="match status" value="1"/>
</dbReference>